<comment type="subcellular location">
    <subcellularLocation>
        <location evidence="6">Cell membrane</location>
        <topology evidence="6">Multi-pass membrane protein</topology>
    </subcellularLocation>
    <subcellularLocation>
        <location evidence="1">Membrane</location>
        <topology evidence="1">Multi-pass membrane protein</topology>
    </subcellularLocation>
</comment>
<comment type="caution">
    <text evidence="9">The sequence shown here is derived from an EMBL/GenBank/DDBJ whole genome shotgun (WGS) entry which is preliminary data.</text>
</comment>
<dbReference type="Proteomes" id="UP000310636">
    <property type="component" value="Unassembled WGS sequence"/>
</dbReference>
<evidence type="ECO:0000313" key="10">
    <source>
        <dbReference type="Proteomes" id="UP000310636"/>
    </source>
</evidence>
<evidence type="ECO:0000256" key="7">
    <source>
        <dbReference type="SAM" id="MobiDB-lite"/>
    </source>
</evidence>
<dbReference type="InterPro" id="IPR035906">
    <property type="entry name" value="MetI-like_sf"/>
</dbReference>
<keyword evidence="4 6" id="KW-1133">Transmembrane helix</keyword>
<dbReference type="SUPFAM" id="SSF161098">
    <property type="entry name" value="MetI-like"/>
    <property type="match status" value="1"/>
</dbReference>
<evidence type="ECO:0000256" key="1">
    <source>
        <dbReference type="ARBA" id="ARBA00004141"/>
    </source>
</evidence>
<dbReference type="EMBL" id="SSOB01000018">
    <property type="protein sequence ID" value="THF77744.1"/>
    <property type="molecule type" value="Genomic_DNA"/>
</dbReference>
<keyword evidence="5 6" id="KW-0472">Membrane</keyword>
<dbReference type="Gene3D" id="1.10.3720.10">
    <property type="entry name" value="MetI-like"/>
    <property type="match status" value="1"/>
</dbReference>
<feature type="transmembrane region" description="Helical" evidence="6">
    <location>
        <begin position="145"/>
        <end position="165"/>
    </location>
</feature>
<evidence type="ECO:0000313" key="9">
    <source>
        <dbReference type="EMBL" id="THF77744.1"/>
    </source>
</evidence>
<organism evidence="9 10">
    <name type="scientific">Cohnella fermenti</name>
    <dbReference type="NCBI Taxonomy" id="2565925"/>
    <lineage>
        <taxon>Bacteria</taxon>
        <taxon>Bacillati</taxon>
        <taxon>Bacillota</taxon>
        <taxon>Bacilli</taxon>
        <taxon>Bacillales</taxon>
        <taxon>Paenibacillaceae</taxon>
        <taxon>Cohnella</taxon>
    </lineage>
</organism>
<keyword evidence="10" id="KW-1185">Reference proteome</keyword>
<dbReference type="InterPro" id="IPR000515">
    <property type="entry name" value="MetI-like"/>
</dbReference>
<dbReference type="PROSITE" id="PS50928">
    <property type="entry name" value="ABC_TM1"/>
    <property type="match status" value="1"/>
</dbReference>
<dbReference type="CDD" id="cd06261">
    <property type="entry name" value="TM_PBP2"/>
    <property type="match status" value="1"/>
</dbReference>
<evidence type="ECO:0000256" key="2">
    <source>
        <dbReference type="ARBA" id="ARBA00022448"/>
    </source>
</evidence>
<dbReference type="OrthoDB" id="9785836at2"/>
<dbReference type="Pfam" id="PF00528">
    <property type="entry name" value="BPD_transp_1"/>
    <property type="match status" value="1"/>
</dbReference>
<name>A0A4S4BRU3_9BACL</name>
<comment type="similarity">
    <text evidence="6">Belongs to the binding-protein-dependent transport system permease family.</text>
</comment>
<feature type="region of interest" description="Disordered" evidence="7">
    <location>
        <begin position="1"/>
        <end position="35"/>
    </location>
</feature>
<feature type="transmembrane region" description="Helical" evidence="6">
    <location>
        <begin position="239"/>
        <end position="259"/>
    </location>
</feature>
<dbReference type="PANTHER" id="PTHR43496">
    <property type="entry name" value="PROTEIN LPLB"/>
    <property type="match status" value="1"/>
</dbReference>
<feature type="transmembrane region" description="Helical" evidence="6">
    <location>
        <begin position="113"/>
        <end position="133"/>
    </location>
</feature>
<dbReference type="GO" id="GO:0005886">
    <property type="term" value="C:plasma membrane"/>
    <property type="evidence" value="ECO:0007669"/>
    <property type="project" value="UniProtKB-SubCell"/>
</dbReference>
<dbReference type="AlphaFoldDB" id="A0A4S4BRU3"/>
<feature type="transmembrane region" description="Helical" evidence="6">
    <location>
        <begin position="299"/>
        <end position="319"/>
    </location>
</feature>
<accession>A0A4S4BRU3</accession>
<dbReference type="PANTHER" id="PTHR43496:SF1">
    <property type="entry name" value="POLYGALACTURONAN_RHAMNOGALACTURONAN TRANSPORT SYSTEM PERMEASE PROTEIN YTEP"/>
    <property type="match status" value="1"/>
</dbReference>
<feature type="transmembrane region" description="Helical" evidence="6">
    <location>
        <begin position="45"/>
        <end position="63"/>
    </location>
</feature>
<keyword evidence="2 6" id="KW-0813">Transport</keyword>
<keyword evidence="3 6" id="KW-0812">Transmembrane</keyword>
<evidence type="ECO:0000256" key="5">
    <source>
        <dbReference type="ARBA" id="ARBA00023136"/>
    </source>
</evidence>
<dbReference type="GO" id="GO:0055085">
    <property type="term" value="P:transmembrane transport"/>
    <property type="evidence" value="ECO:0007669"/>
    <property type="project" value="InterPro"/>
</dbReference>
<feature type="transmembrane region" description="Helical" evidence="6">
    <location>
        <begin position="206"/>
        <end position="227"/>
    </location>
</feature>
<evidence type="ECO:0000256" key="6">
    <source>
        <dbReference type="RuleBase" id="RU363032"/>
    </source>
</evidence>
<reference evidence="9 10" key="1">
    <citation type="submission" date="2019-04" db="EMBL/GenBank/DDBJ databases">
        <title>Cohnella sp. nov. isolated from preserved vegetables.</title>
        <authorList>
            <person name="Lin S.-Y."/>
            <person name="Hung M.-H."/>
            <person name="Young C.-C."/>
        </authorList>
    </citation>
    <scope>NUCLEOTIDE SEQUENCE [LARGE SCALE GENOMIC DNA]</scope>
    <source>
        <strain evidence="9 10">CC-MHH1044</strain>
    </source>
</reference>
<evidence type="ECO:0000256" key="3">
    <source>
        <dbReference type="ARBA" id="ARBA00022692"/>
    </source>
</evidence>
<proteinExistence type="inferred from homology"/>
<evidence type="ECO:0000259" key="8">
    <source>
        <dbReference type="PROSITE" id="PS50928"/>
    </source>
</evidence>
<sequence length="333" mass="37869">MDRGGGHLSPEPMDAYTAPVQPRPAPDQSSRPNRRLRSDLKRDRWLYLLALPGILFFIVFKYFPMYGLVIAFENYSPFKGIIRSEWVGFAHFERFFSNPDFLLLLRNTMAINFMKLFLFFPLPILLAILLNELRSDKYKKLIQTVVYLPHFLSWVLICGLTYLLFATGDGFVNKVLAELGADKWVVLTNPKLFWIMITSQSIWKEAGWGTIIFLAAIAGVNTQLYEAATIDGAGRLRRMWHVTLPAIRTVIVILLILRIGEIMDVGFEQVFLMSNGAVSEVADVFDTYVYRVGVQQGQFSFTAAVGLFKSIVGLTLVLLSNWLAKRFGEEGVY</sequence>
<gene>
    <name evidence="9" type="ORF">E6C55_15495</name>
</gene>
<feature type="domain" description="ABC transmembrane type-1" evidence="8">
    <location>
        <begin position="105"/>
        <end position="320"/>
    </location>
</feature>
<evidence type="ECO:0000256" key="4">
    <source>
        <dbReference type="ARBA" id="ARBA00022989"/>
    </source>
</evidence>
<protein>
    <submittedName>
        <fullName evidence="9">Sugar ABC transporter permease</fullName>
    </submittedName>
</protein>